<dbReference type="Proteomes" id="UP000286045">
    <property type="component" value="Unassembled WGS sequence"/>
</dbReference>
<feature type="compositionally biased region" description="Low complexity" evidence="1">
    <location>
        <begin position="255"/>
        <end position="275"/>
    </location>
</feature>
<comment type="caution">
    <text evidence="3">The sequence shown here is derived from an EMBL/GenBank/DDBJ whole genome shotgun (WGS) entry which is preliminary data.</text>
</comment>
<feature type="region of interest" description="Disordered" evidence="1">
    <location>
        <begin position="228"/>
        <end position="305"/>
    </location>
</feature>
<evidence type="ECO:0000313" key="3">
    <source>
        <dbReference type="EMBL" id="RWA04701.1"/>
    </source>
</evidence>
<feature type="compositionally biased region" description="Low complexity" evidence="1">
    <location>
        <begin position="228"/>
        <end position="246"/>
    </location>
</feature>
<feature type="compositionally biased region" description="Gly residues" evidence="1">
    <location>
        <begin position="151"/>
        <end position="161"/>
    </location>
</feature>
<proteinExistence type="predicted"/>
<reference evidence="3 4" key="1">
    <citation type="submission" date="2018-12" db="EMBL/GenBank/DDBJ databases">
        <title>Draft genome sequence of Xylaria grammica IHI A82.</title>
        <authorList>
            <person name="Buettner E."/>
            <person name="Kellner H."/>
        </authorList>
    </citation>
    <scope>NUCLEOTIDE SEQUENCE [LARGE SCALE GENOMIC DNA]</scope>
    <source>
        <strain evidence="3 4">IHI A82</strain>
    </source>
</reference>
<feature type="compositionally biased region" description="Basic and acidic residues" evidence="1">
    <location>
        <begin position="276"/>
        <end position="305"/>
    </location>
</feature>
<dbReference type="InterPro" id="IPR031728">
    <property type="entry name" value="GlcAase_C"/>
</dbReference>
<feature type="region of interest" description="Disordered" evidence="1">
    <location>
        <begin position="145"/>
        <end position="165"/>
    </location>
</feature>
<dbReference type="AlphaFoldDB" id="A0A439CRH9"/>
<protein>
    <recommendedName>
        <fullName evidence="2">Beta-glucuronidase C-terminal domain-containing protein</fullName>
    </recommendedName>
</protein>
<organism evidence="3 4">
    <name type="scientific">Xylaria grammica</name>
    <dbReference type="NCBI Taxonomy" id="363999"/>
    <lineage>
        <taxon>Eukaryota</taxon>
        <taxon>Fungi</taxon>
        <taxon>Dikarya</taxon>
        <taxon>Ascomycota</taxon>
        <taxon>Pezizomycotina</taxon>
        <taxon>Sordariomycetes</taxon>
        <taxon>Xylariomycetidae</taxon>
        <taxon>Xylariales</taxon>
        <taxon>Xylariaceae</taxon>
        <taxon>Xylaria</taxon>
    </lineage>
</organism>
<accession>A0A439CRH9</accession>
<keyword evidence="4" id="KW-1185">Reference proteome</keyword>
<feature type="non-terminal residue" evidence="3">
    <location>
        <position position="1"/>
    </location>
</feature>
<sequence length="305" mass="31055">GRSDGVKRRSAGHASGGGGLRKLVFLDMGVWNGTEGLSNPSTLSATDGTMFSEGTRPVSTFEVATPWAQGAKVGVVRLAAPGTNAKSNVTVAGTVFDDETGEPVVGTEGAQLGEEYSEIIEVGAAGVLRLDVRRAEAVLLEVGGDEKSAGCGDGDSQGGSTPGTSAAINPQVRWINLIAAALVGVALFTLDPSPAVHRPWSFISLKAHSRIETVYLAKSAVAMPFLTPATSSSSQPQAPSSGADSSVDPSMSEQSPAGESGSSATGAGVNTGAGTTREKTEAELEADRLYDEAIEEEYAKRDGGA</sequence>
<dbReference type="EMBL" id="RYZI01000529">
    <property type="protein sequence ID" value="RWA04701.1"/>
    <property type="molecule type" value="Genomic_DNA"/>
</dbReference>
<evidence type="ECO:0000256" key="1">
    <source>
        <dbReference type="SAM" id="MobiDB-lite"/>
    </source>
</evidence>
<evidence type="ECO:0000313" key="4">
    <source>
        <dbReference type="Proteomes" id="UP000286045"/>
    </source>
</evidence>
<name>A0A439CRH9_9PEZI</name>
<feature type="domain" description="Beta-glucuronidase C-terminal" evidence="2">
    <location>
        <begin position="17"/>
        <end position="139"/>
    </location>
</feature>
<dbReference type="Pfam" id="PF16862">
    <property type="entry name" value="Glyco_hydro_79C"/>
    <property type="match status" value="1"/>
</dbReference>
<evidence type="ECO:0000259" key="2">
    <source>
        <dbReference type="Pfam" id="PF16862"/>
    </source>
</evidence>
<gene>
    <name evidence="3" type="ORF">EKO27_g10399</name>
</gene>